<accession>A0AAV6PL67</accession>
<protein>
    <submittedName>
        <fullName evidence="2">Uncharacterized protein</fullName>
    </submittedName>
</protein>
<gene>
    <name evidence="2" type="ORF">JOB18_021618</name>
</gene>
<dbReference type="EMBL" id="JAGKHQ010000691">
    <property type="protein sequence ID" value="KAG7465568.1"/>
    <property type="molecule type" value="Genomic_DNA"/>
</dbReference>
<dbReference type="AlphaFoldDB" id="A0AAV6PL67"/>
<dbReference type="Proteomes" id="UP000693946">
    <property type="component" value="Unassembled WGS sequence"/>
</dbReference>
<sequence>MTILHDGRERDSRKTEELTSDLCERNVASAARDEEKRERQTERQMPRPGLGPALLSGLPGCLCDTVIHAVFSSLLPG</sequence>
<proteinExistence type="predicted"/>
<evidence type="ECO:0000313" key="3">
    <source>
        <dbReference type="Proteomes" id="UP000693946"/>
    </source>
</evidence>
<comment type="caution">
    <text evidence="2">The sequence shown here is derived from an EMBL/GenBank/DDBJ whole genome shotgun (WGS) entry which is preliminary data.</text>
</comment>
<evidence type="ECO:0000256" key="1">
    <source>
        <dbReference type="SAM" id="MobiDB-lite"/>
    </source>
</evidence>
<name>A0AAV6PL67_SOLSE</name>
<feature type="region of interest" description="Disordered" evidence="1">
    <location>
        <begin position="1"/>
        <end position="51"/>
    </location>
</feature>
<feature type="compositionally biased region" description="Basic and acidic residues" evidence="1">
    <location>
        <begin position="1"/>
        <end position="17"/>
    </location>
</feature>
<keyword evidence="3" id="KW-1185">Reference proteome</keyword>
<feature type="compositionally biased region" description="Basic and acidic residues" evidence="1">
    <location>
        <begin position="31"/>
        <end position="45"/>
    </location>
</feature>
<organism evidence="2 3">
    <name type="scientific">Solea senegalensis</name>
    <name type="common">Senegalese sole</name>
    <dbReference type="NCBI Taxonomy" id="28829"/>
    <lineage>
        <taxon>Eukaryota</taxon>
        <taxon>Metazoa</taxon>
        <taxon>Chordata</taxon>
        <taxon>Craniata</taxon>
        <taxon>Vertebrata</taxon>
        <taxon>Euteleostomi</taxon>
        <taxon>Actinopterygii</taxon>
        <taxon>Neopterygii</taxon>
        <taxon>Teleostei</taxon>
        <taxon>Neoteleostei</taxon>
        <taxon>Acanthomorphata</taxon>
        <taxon>Carangaria</taxon>
        <taxon>Pleuronectiformes</taxon>
        <taxon>Pleuronectoidei</taxon>
        <taxon>Soleidae</taxon>
        <taxon>Solea</taxon>
    </lineage>
</organism>
<evidence type="ECO:0000313" key="2">
    <source>
        <dbReference type="EMBL" id="KAG7465568.1"/>
    </source>
</evidence>
<reference evidence="2 3" key="1">
    <citation type="journal article" date="2021" name="Sci. Rep.">
        <title>Chromosome anchoring in Senegalese sole (Solea senegalensis) reveals sex-associated markers and genome rearrangements in flatfish.</title>
        <authorList>
            <person name="Guerrero-Cozar I."/>
            <person name="Gomez-Garrido J."/>
            <person name="Berbel C."/>
            <person name="Martinez-Blanch J.F."/>
            <person name="Alioto T."/>
            <person name="Claros M.G."/>
            <person name="Gagnaire P.A."/>
            <person name="Manchado M."/>
        </authorList>
    </citation>
    <scope>NUCLEOTIDE SEQUENCE [LARGE SCALE GENOMIC DNA]</scope>
    <source>
        <strain evidence="2">Sse05_10M</strain>
    </source>
</reference>